<feature type="chain" id="PRO_5011570084" evidence="1">
    <location>
        <begin position="20"/>
        <end position="306"/>
    </location>
</feature>
<evidence type="ECO:0000313" key="2">
    <source>
        <dbReference type="EMBL" id="SDZ95431.1"/>
    </source>
</evidence>
<organism evidence="2 3">
    <name type="scientific">Chitinophaga terrae</name>
    <name type="common">ex Kim and Jung 2007</name>
    <dbReference type="NCBI Taxonomy" id="408074"/>
    <lineage>
        <taxon>Bacteria</taxon>
        <taxon>Pseudomonadati</taxon>
        <taxon>Bacteroidota</taxon>
        <taxon>Chitinophagia</taxon>
        <taxon>Chitinophagales</taxon>
        <taxon>Chitinophagaceae</taxon>
        <taxon>Chitinophaga</taxon>
    </lineage>
</organism>
<evidence type="ECO:0000313" key="3">
    <source>
        <dbReference type="Proteomes" id="UP000199656"/>
    </source>
</evidence>
<dbReference type="RefSeq" id="WP_139169880.1">
    <property type="nucleotide sequence ID" value="NZ_BKAT01000012.1"/>
</dbReference>
<dbReference type="AlphaFoldDB" id="A0A1H3X920"/>
<protein>
    <submittedName>
        <fullName evidence="2">Uncharacterized protein</fullName>
    </submittedName>
</protein>
<feature type="signal peptide" evidence="1">
    <location>
        <begin position="1"/>
        <end position="19"/>
    </location>
</feature>
<dbReference type="EMBL" id="FNRL01000001">
    <property type="protein sequence ID" value="SDZ95431.1"/>
    <property type="molecule type" value="Genomic_DNA"/>
</dbReference>
<evidence type="ECO:0000256" key="1">
    <source>
        <dbReference type="SAM" id="SignalP"/>
    </source>
</evidence>
<keyword evidence="1" id="KW-0732">Signal</keyword>
<dbReference type="OrthoDB" id="744342at2"/>
<reference evidence="3" key="1">
    <citation type="submission" date="2016-10" db="EMBL/GenBank/DDBJ databases">
        <authorList>
            <person name="Varghese N."/>
            <person name="Submissions S."/>
        </authorList>
    </citation>
    <scope>NUCLEOTIDE SEQUENCE [LARGE SCALE GENOMIC DNA]</scope>
    <source>
        <strain evidence="3">DSM 23920</strain>
    </source>
</reference>
<accession>A0A1H3X920</accession>
<dbReference type="Proteomes" id="UP000199656">
    <property type="component" value="Unassembled WGS sequence"/>
</dbReference>
<gene>
    <name evidence="2" type="ORF">SAMN05660909_00313</name>
</gene>
<keyword evidence="3" id="KW-1185">Reference proteome</keyword>
<dbReference type="STRING" id="408074.SAMN05660909_00313"/>
<name>A0A1H3X920_9BACT</name>
<sequence>MKYLLLSLLSLTLSLGTIAQSTDEEMKTKEVNDSILQARNLVVPGTFNAERALIQLFPGRFYQRDKKLVINWTCSSCKAIAYEDANGDMTDPKFPFENGVATRLINEMDFRDASGKAYKVISFNHSEFDADGLQMVRFQGGVLGLAKFVLTDEGWKLRMFTPVIGGFGSFSQAPAPKPLQIGEDQYAFVVRHSNGAGGDAYYATSYLVAGINGVYKVIMSAPDVEKANDPASGWTYSIATDGDKKQFRDIVITIKGTWVQDDAEVLPKELLPLVKGKAKGQFTAIQKFVYNGRYYTQQGAATVSVK</sequence>
<proteinExistence type="predicted"/>